<feature type="transmembrane region" description="Helical" evidence="5">
    <location>
        <begin position="20"/>
        <end position="37"/>
    </location>
</feature>
<evidence type="ECO:0000256" key="5">
    <source>
        <dbReference type="SAM" id="Phobius"/>
    </source>
</evidence>
<protein>
    <submittedName>
        <fullName evidence="7">MFS family permease</fullName>
    </submittedName>
</protein>
<name>A0ABS4XJD5_9MICC</name>
<organism evidence="7 8">
    <name type="scientific">Paeniglutamicibacter kerguelensis</name>
    <dbReference type="NCBI Taxonomy" id="254788"/>
    <lineage>
        <taxon>Bacteria</taxon>
        <taxon>Bacillati</taxon>
        <taxon>Actinomycetota</taxon>
        <taxon>Actinomycetes</taxon>
        <taxon>Micrococcales</taxon>
        <taxon>Micrococcaceae</taxon>
        <taxon>Paeniglutamicibacter</taxon>
    </lineage>
</organism>
<sequence length="356" mass="37468">MSEKFGGLLTLGPAHDDHLIALRTGIGVFVPLLALLAMGRLDLVPFAVFGAFTGVYGRVPGYANRLVAQSKAGALFLAVILLAALCSTYLVDHVDPARGAWMIVALTTVVSGVCAVAAGLLQLRPGGSLFHIFAFAAIASMPTQPPVAQSLGAALVAVLLAIVIGFSGMLLPGSKGWGERTRPPALSKSVRTAIWWEAFFYVVAAGLAGSIANLLAPALSTGHSYWAMVAAVVPLVGHTTRHRVRRGIHRILGTLTGIVLMAAIIAFQPPVWVLLVLIGLLQMCAELFIARNYFIAQIFVTPLALMGASIGTGLSTKLLYDRVLETVIGAVVGIAVVLLGSLCGSWYRRRTANPDR</sequence>
<keyword evidence="4 5" id="KW-0472">Membrane</keyword>
<evidence type="ECO:0000256" key="2">
    <source>
        <dbReference type="ARBA" id="ARBA00022692"/>
    </source>
</evidence>
<reference evidence="7 8" key="1">
    <citation type="submission" date="2021-03" db="EMBL/GenBank/DDBJ databases">
        <title>Sequencing the genomes of 1000 actinobacteria strains.</title>
        <authorList>
            <person name="Klenk H.-P."/>
        </authorList>
    </citation>
    <scope>NUCLEOTIDE SEQUENCE [LARGE SCALE GENOMIC DNA]</scope>
    <source>
        <strain evidence="7 8">DSM 15797</strain>
    </source>
</reference>
<feature type="transmembrane region" description="Helical" evidence="5">
    <location>
        <begin position="151"/>
        <end position="172"/>
    </location>
</feature>
<accession>A0ABS4XJD5</accession>
<comment type="subcellular location">
    <subcellularLocation>
        <location evidence="1">Membrane</location>
        <topology evidence="1">Multi-pass membrane protein</topology>
    </subcellularLocation>
</comment>
<feature type="transmembrane region" description="Helical" evidence="5">
    <location>
        <begin position="294"/>
        <end position="314"/>
    </location>
</feature>
<evidence type="ECO:0000256" key="1">
    <source>
        <dbReference type="ARBA" id="ARBA00004141"/>
    </source>
</evidence>
<keyword evidence="8" id="KW-1185">Reference proteome</keyword>
<evidence type="ECO:0000256" key="3">
    <source>
        <dbReference type="ARBA" id="ARBA00022989"/>
    </source>
</evidence>
<feature type="transmembrane region" description="Helical" evidence="5">
    <location>
        <begin position="326"/>
        <end position="347"/>
    </location>
</feature>
<dbReference type="InterPro" id="IPR049453">
    <property type="entry name" value="Memb_transporter_dom"/>
</dbReference>
<evidence type="ECO:0000259" key="6">
    <source>
        <dbReference type="Pfam" id="PF13515"/>
    </source>
</evidence>
<feature type="transmembrane region" description="Helical" evidence="5">
    <location>
        <begin position="43"/>
        <end position="60"/>
    </location>
</feature>
<comment type="caution">
    <text evidence="7">The sequence shown here is derived from an EMBL/GenBank/DDBJ whole genome shotgun (WGS) entry which is preliminary data.</text>
</comment>
<dbReference type="Proteomes" id="UP001296993">
    <property type="component" value="Unassembled WGS sequence"/>
</dbReference>
<dbReference type="Pfam" id="PF13515">
    <property type="entry name" value="FUSC_2"/>
    <property type="match status" value="1"/>
</dbReference>
<keyword evidence="3 5" id="KW-1133">Transmembrane helix</keyword>
<dbReference type="RefSeq" id="WP_210002229.1">
    <property type="nucleotide sequence ID" value="NZ_BAAAJY010000004.1"/>
</dbReference>
<evidence type="ECO:0000313" key="7">
    <source>
        <dbReference type="EMBL" id="MBP2388540.1"/>
    </source>
</evidence>
<feature type="transmembrane region" description="Helical" evidence="5">
    <location>
        <begin position="72"/>
        <end position="91"/>
    </location>
</feature>
<evidence type="ECO:0000313" key="8">
    <source>
        <dbReference type="Proteomes" id="UP001296993"/>
    </source>
</evidence>
<keyword evidence="2 5" id="KW-0812">Transmembrane</keyword>
<feature type="transmembrane region" description="Helical" evidence="5">
    <location>
        <begin position="193"/>
        <end position="216"/>
    </location>
</feature>
<feature type="domain" description="Integral membrane bound transporter" evidence="6">
    <location>
        <begin position="212"/>
        <end position="336"/>
    </location>
</feature>
<feature type="transmembrane region" description="Helical" evidence="5">
    <location>
        <begin position="97"/>
        <end position="121"/>
    </location>
</feature>
<dbReference type="EMBL" id="JAGIOF010000004">
    <property type="protein sequence ID" value="MBP2388540.1"/>
    <property type="molecule type" value="Genomic_DNA"/>
</dbReference>
<evidence type="ECO:0000256" key="4">
    <source>
        <dbReference type="ARBA" id="ARBA00023136"/>
    </source>
</evidence>
<gene>
    <name evidence="7" type="ORF">JOF47_004113</name>
</gene>
<proteinExistence type="predicted"/>